<keyword evidence="8" id="KW-0902">Two-component regulatory system</keyword>
<dbReference type="PROSITE" id="PS50113">
    <property type="entry name" value="PAC"/>
    <property type="match status" value="1"/>
</dbReference>
<dbReference type="CDD" id="cd17546">
    <property type="entry name" value="REC_hyHK_CKI1_RcsC-like"/>
    <property type="match status" value="1"/>
</dbReference>
<dbReference type="Proteomes" id="UP000439994">
    <property type="component" value="Unassembled WGS sequence"/>
</dbReference>
<dbReference type="InterPro" id="IPR001610">
    <property type="entry name" value="PAC"/>
</dbReference>
<evidence type="ECO:0000256" key="11">
    <source>
        <dbReference type="PROSITE-ProRule" id="PRU00169"/>
    </source>
</evidence>
<dbReference type="InterPro" id="IPR035965">
    <property type="entry name" value="PAS-like_dom_sf"/>
</dbReference>
<dbReference type="FunFam" id="3.30.565.10:FF:000010">
    <property type="entry name" value="Sensor histidine kinase RcsC"/>
    <property type="match status" value="1"/>
</dbReference>
<evidence type="ECO:0000256" key="12">
    <source>
        <dbReference type="SAM" id="Phobius"/>
    </source>
</evidence>
<dbReference type="EC" id="2.7.13.3" evidence="2"/>
<keyword evidence="3 11" id="KW-0597">Phosphoprotein</keyword>
<dbReference type="CDD" id="cd00130">
    <property type="entry name" value="PAS"/>
    <property type="match status" value="1"/>
</dbReference>
<keyword evidence="4" id="KW-0808">Transferase</keyword>
<feature type="domain" description="PAS" evidence="15">
    <location>
        <begin position="442"/>
        <end position="515"/>
    </location>
</feature>
<dbReference type="InterPro" id="IPR036097">
    <property type="entry name" value="HisK_dim/P_sf"/>
</dbReference>
<keyword evidence="6" id="KW-0418">Kinase</keyword>
<sequence length="962" mass="107379">MKRNKPLYKILVKQAMPKVMSMALLVSVVLFVSFFLFIQDQVNNKHRAQLEQIEKIAVNNIDNITVQVENLAKNDLIINSLIDYEQRESYLSVFFQSLKITDSSDIAIGFLNFNAEPIVVKNWTLFEINSDAFSWKPEVFEQGKTNVDVTKQGILIAAPVMYGDMAEGAIVVYVKSLQDVISYSSSLGVQVLVNDEYEVMFSSQPEQLPVGTYISEKKLSGTFSVKSDGRWWRAFSVESLTTAYQDVLQLFVMVFFLLMVVIFATNYSARISAKIASQALKALRDSISEASKGRSPINQPVSKREPSEVVAIKASVNFLLHDLLSTSLSRDRFESVIDSMSEPLLVLDHNFNAVLQNKSMTNFAKEYRVSMPDDINLIFPQETWQDLAAHNKVEIDYSMYGTLTVKPLILEWLLNKYISDGQEIGYVLVASDLTKQKDLLFELKMKNKAIDEASTAIIISDMLNGDQPIVYANRAFFRLTGYDSEEVMGQNCRFLQGPKTSPVKVDLMRKAISNRESLEITLINYRKDKTPFSNSLTLSPIVNDAGLVTHYIGFLHDVTELQRAASYLKQAKNKAVQSAQMKSEFLASMSHEIRTPMNGVIGTLSLMLNEELGEQQREYATVAKDSAQSLLSLINDILDFSKIEAGKLGIEKHELDIESLTRSVYRAFKSEAEAKKLTFNIDLSGVKEAFLIGDGGRLRQVMNNIIGNALKFTTEGEVSVAVETESSNSDGIVICTWHVTDTGIGIKKSRLKSIFESFTQADSSTTREFGGTGLGLSISKQLCQLMGGDITIQSDLGKGSTFSFSAQLGLSDNAHNILFTKLEEPKPFERVNMRALLVEDNMINQMVAKKMLSESGVEIEVAINGAKALERLIANTDKEFDVIFMDCHMPILDGYDATQAIRNGDGGNQYLDIPIIAMTANAMKGDKEKCFAAGMDDYMSKPIDLSLLQNLLTKWQHKIKPE</sequence>
<dbReference type="InterPro" id="IPR036890">
    <property type="entry name" value="HATPase_C_sf"/>
</dbReference>
<evidence type="ECO:0000256" key="5">
    <source>
        <dbReference type="ARBA" id="ARBA00022741"/>
    </source>
</evidence>
<dbReference type="Pfam" id="PF02518">
    <property type="entry name" value="HATPase_c"/>
    <property type="match status" value="1"/>
</dbReference>
<proteinExistence type="predicted"/>
<dbReference type="SUPFAM" id="SSF55785">
    <property type="entry name" value="PYP-like sensor domain (PAS domain)"/>
    <property type="match status" value="1"/>
</dbReference>
<dbReference type="InterPro" id="IPR001789">
    <property type="entry name" value="Sig_transdc_resp-reg_receiver"/>
</dbReference>
<name>A0A6N8FDF4_9GAMM</name>
<reference evidence="17 18" key="1">
    <citation type="submission" date="2019-11" db="EMBL/GenBank/DDBJ databases">
        <title>P. haliotis isolates from Z. marina roots.</title>
        <authorList>
            <person name="Cohen M."/>
            <person name="Jospin G."/>
            <person name="Eisen J.A."/>
            <person name="Coil D.A."/>
        </authorList>
    </citation>
    <scope>NUCLEOTIDE SEQUENCE [LARGE SCALE GENOMIC DNA]</scope>
    <source>
        <strain evidence="17 18">UCD-MCMsp1aY</strain>
    </source>
</reference>
<evidence type="ECO:0000259" key="14">
    <source>
        <dbReference type="PROSITE" id="PS50110"/>
    </source>
</evidence>
<dbReference type="InterPro" id="IPR003594">
    <property type="entry name" value="HATPase_dom"/>
</dbReference>
<dbReference type="InterPro" id="IPR000014">
    <property type="entry name" value="PAS"/>
</dbReference>
<dbReference type="PROSITE" id="PS50110">
    <property type="entry name" value="RESPONSE_REGULATORY"/>
    <property type="match status" value="1"/>
</dbReference>
<evidence type="ECO:0000256" key="4">
    <source>
        <dbReference type="ARBA" id="ARBA00022679"/>
    </source>
</evidence>
<evidence type="ECO:0000256" key="3">
    <source>
        <dbReference type="ARBA" id="ARBA00022553"/>
    </source>
</evidence>
<dbReference type="Pfam" id="PF13426">
    <property type="entry name" value="PAS_9"/>
    <property type="match status" value="1"/>
</dbReference>
<dbReference type="CDD" id="cd16922">
    <property type="entry name" value="HATPase_EvgS-ArcB-TorS-like"/>
    <property type="match status" value="1"/>
</dbReference>
<dbReference type="SUPFAM" id="SSF52172">
    <property type="entry name" value="CheY-like"/>
    <property type="match status" value="1"/>
</dbReference>
<protein>
    <recommendedName>
        <fullName evidence="10">Sensory/regulatory protein RpfC</fullName>
        <ecNumber evidence="2">2.7.13.3</ecNumber>
    </recommendedName>
</protein>
<dbReference type="Gene3D" id="3.40.50.2300">
    <property type="match status" value="1"/>
</dbReference>
<keyword evidence="12" id="KW-0472">Membrane</keyword>
<dbReference type="InterPro" id="IPR011006">
    <property type="entry name" value="CheY-like_superfamily"/>
</dbReference>
<dbReference type="SMART" id="SM00086">
    <property type="entry name" value="PAC"/>
    <property type="match status" value="2"/>
</dbReference>
<evidence type="ECO:0000256" key="9">
    <source>
        <dbReference type="ARBA" id="ARBA00064003"/>
    </source>
</evidence>
<feature type="modified residue" description="4-aspartylphosphate" evidence="11">
    <location>
        <position position="886"/>
    </location>
</feature>
<dbReference type="AlphaFoldDB" id="A0A6N8FDF4"/>
<dbReference type="NCBIfam" id="TIGR00229">
    <property type="entry name" value="sensory_box"/>
    <property type="match status" value="1"/>
</dbReference>
<evidence type="ECO:0000259" key="15">
    <source>
        <dbReference type="PROSITE" id="PS50112"/>
    </source>
</evidence>
<dbReference type="CDD" id="cd00082">
    <property type="entry name" value="HisKA"/>
    <property type="match status" value="1"/>
</dbReference>
<evidence type="ECO:0000256" key="7">
    <source>
        <dbReference type="ARBA" id="ARBA00022840"/>
    </source>
</evidence>
<evidence type="ECO:0000256" key="6">
    <source>
        <dbReference type="ARBA" id="ARBA00022777"/>
    </source>
</evidence>
<dbReference type="SUPFAM" id="SSF55874">
    <property type="entry name" value="ATPase domain of HSP90 chaperone/DNA topoisomerase II/histidine kinase"/>
    <property type="match status" value="1"/>
</dbReference>
<dbReference type="InterPro" id="IPR003661">
    <property type="entry name" value="HisK_dim/P_dom"/>
</dbReference>
<organism evidence="17 18">
    <name type="scientific">Psychrosphaera haliotis</name>
    <dbReference type="NCBI Taxonomy" id="555083"/>
    <lineage>
        <taxon>Bacteria</taxon>
        <taxon>Pseudomonadati</taxon>
        <taxon>Pseudomonadota</taxon>
        <taxon>Gammaproteobacteria</taxon>
        <taxon>Alteromonadales</taxon>
        <taxon>Pseudoalteromonadaceae</taxon>
        <taxon>Psychrosphaera</taxon>
    </lineage>
</organism>
<dbReference type="Pfam" id="PF00512">
    <property type="entry name" value="HisKA"/>
    <property type="match status" value="1"/>
</dbReference>
<dbReference type="InterPro" id="IPR004358">
    <property type="entry name" value="Sig_transdc_His_kin-like_C"/>
</dbReference>
<keyword evidence="5" id="KW-0547">Nucleotide-binding</keyword>
<keyword evidence="7" id="KW-0067">ATP-binding</keyword>
<keyword evidence="18" id="KW-1185">Reference proteome</keyword>
<dbReference type="Gene3D" id="3.30.450.20">
    <property type="entry name" value="PAS domain"/>
    <property type="match status" value="1"/>
</dbReference>
<dbReference type="PROSITE" id="PS50109">
    <property type="entry name" value="HIS_KIN"/>
    <property type="match status" value="1"/>
</dbReference>
<dbReference type="PRINTS" id="PR00344">
    <property type="entry name" value="BCTRLSENSOR"/>
</dbReference>
<feature type="transmembrane region" description="Helical" evidence="12">
    <location>
        <begin position="247"/>
        <end position="267"/>
    </location>
</feature>
<evidence type="ECO:0000259" key="13">
    <source>
        <dbReference type="PROSITE" id="PS50109"/>
    </source>
</evidence>
<evidence type="ECO:0000313" key="17">
    <source>
        <dbReference type="EMBL" id="MUH73619.1"/>
    </source>
</evidence>
<dbReference type="SMART" id="SM00387">
    <property type="entry name" value="HATPase_c"/>
    <property type="match status" value="1"/>
</dbReference>
<evidence type="ECO:0000256" key="1">
    <source>
        <dbReference type="ARBA" id="ARBA00000085"/>
    </source>
</evidence>
<evidence type="ECO:0000259" key="16">
    <source>
        <dbReference type="PROSITE" id="PS50113"/>
    </source>
</evidence>
<dbReference type="PANTHER" id="PTHR45339">
    <property type="entry name" value="HYBRID SIGNAL TRANSDUCTION HISTIDINE KINASE J"/>
    <property type="match status" value="1"/>
</dbReference>
<dbReference type="GO" id="GO:0005524">
    <property type="term" value="F:ATP binding"/>
    <property type="evidence" value="ECO:0007669"/>
    <property type="project" value="UniProtKB-KW"/>
</dbReference>
<dbReference type="SMART" id="SM00448">
    <property type="entry name" value="REC"/>
    <property type="match status" value="1"/>
</dbReference>
<feature type="transmembrane region" description="Helical" evidence="12">
    <location>
        <begin position="21"/>
        <end position="38"/>
    </location>
</feature>
<dbReference type="EMBL" id="WOCD01000005">
    <property type="protein sequence ID" value="MUH73619.1"/>
    <property type="molecule type" value="Genomic_DNA"/>
</dbReference>
<comment type="subunit">
    <text evidence="9">At low DSF concentrations, interacts with RpfF.</text>
</comment>
<accession>A0A6N8FDF4</accession>
<dbReference type="GO" id="GO:0000155">
    <property type="term" value="F:phosphorelay sensor kinase activity"/>
    <property type="evidence" value="ECO:0007669"/>
    <property type="project" value="InterPro"/>
</dbReference>
<evidence type="ECO:0000313" key="18">
    <source>
        <dbReference type="Proteomes" id="UP000439994"/>
    </source>
</evidence>
<dbReference type="Gene3D" id="1.10.287.130">
    <property type="match status" value="1"/>
</dbReference>
<evidence type="ECO:0000256" key="10">
    <source>
        <dbReference type="ARBA" id="ARBA00068150"/>
    </source>
</evidence>
<comment type="catalytic activity">
    <reaction evidence="1">
        <text>ATP + protein L-histidine = ADP + protein N-phospho-L-histidine.</text>
        <dbReference type="EC" id="2.7.13.3"/>
    </reaction>
</comment>
<dbReference type="SUPFAM" id="SSF47384">
    <property type="entry name" value="Homodimeric domain of signal transducing histidine kinase"/>
    <property type="match status" value="1"/>
</dbReference>
<gene>
    <name evidence="17" type="ORF">GNP35_14665</name>
</gene>
<dbReference type="SMART" id="SM00388">
    <property type="entry name" value="HisKA"/>
    <property type="match status" value="1"/>
</dbReference>
<dbReference type="Pfam" id="PF00072">
    <property type="entry name" value="Response_reg"/>
    <property type="match status" value="1"/>
</dbReference>
<dbReference type="InterPro" id="IPR000700">
    <property type="entry name" value="PAS-assoc_C"/>
</dbReference>
<dbReference type="Gene3D" id="3.30.565.10">
    <property type="entry name" value="Histidine kinase-like ATPase, C-terminal domain"/>
    <property type="match status" value="1"/>
</dbReference>
<comment type="caution">
    <text evidence="17">The sequence shown here is derived from an EMBL/GenBank/DDBJ whole genome shotgun (WGS) entry which is preliminary data.</text>
</comment>
<dbReference type="InterPro" id="IPR005467">
    <property type="entry name" value="His_kinase_dom"/>
</dbReference>
<dbReference type="PROSITE" id="PS50112">
    <property type="entry name" value="PAS"/>
    <property type="match status" value="1"/>
</dbReference>
<keyword evidence="12" id="KW-1133">Transmembrane helix</keyword>
<evidence type="ECO:0000256" key="8">
    <source>
        <dbReference type="ARBA" id="ARBA00023012"/>
    </source>
</evidence>
<feature type="domain" description="PAC" evidence="16">
    <location>
        <begin position="516"/>
        <end position="570"/>
    </location>
</feature>
<evidence type="ECO:0000256" key="2">
    <source>
        <dbReference type="ARBA" id="ARBA00012438"/>
    </source>
</evidence>
<dbReference type="PANTHER" id="PTHR45339:SF1">
    <property type="entry name" value="HYBRID SIGNAL TRANSDUCTION HISTIDINE KINASE J"/>
    <property type="match status" value="1"/>
</dbReference>
<dbReference type="FunFam" id="1.10.287.130:FF:000002">
    <property type="entry name" value="Two-component osmosensing histidine kinase"/>
    <property type="match status" value="1"/>
</dbReference>
<dbReference type="OrthoDB" id="9810730at2"/>
<feature type="domain" description="Histidine kinase" evidence="13">
    <location>
        <begin position="588"/>
        <end position="810"/>
    </location>
</feature>
<dbReference type="RefSeq" id="WP_155697010.1">
    <property type="nucleotide sequence ID" value="NZ_WOCD01000005.1"/>
</dbReference>
<feature type="domain" description="Response regulatory" evidence="14">
    <location>
        <begin position="834"/>
        <end position="956"/>
    </location>
</feature>
<keyword evidence="12" id="KW-0812">Transmembrane</keyword>